<sequence length="364" mass="40297">MDNKKDIKEINLIEIIKKLQSNRKSILKAIGLGFIIGSIIAFSLPKAYKVNIALSPESGQNGNSNSFAGMASMLGIGGIGGNGQDALNSTMFPDLIKSTPFILEMYNVEVTPQKSQHAIKLSDYIDTQKSPWWGYIFKLPGMAINGIKSLFISNDNTNESNSIIDPFRLTGEQNGKINAIKGALLASEDKKNGMTIVSATFQDPEVAATVADSAVAKLQKYIIDYRTRKAQEDCNYLEKLCKERKEEYYKAQKAYADFMDANRNVVLQRTQAEGTRLQNDMSIAFQIYSQVETQLQVARAKVQEAKPVFAIVEPATVPLSPSSPNKKIIILGLMFLGFIGSSAWILFGKELWQSLRDTNKESNN</sequence>
<feature type="domain" description="Polysaccharide chain length determinant N-terminal" evidence="7">
    <location>
        <begin position="9"/>
        <end position="82"/>
    </location>
</feature>
<proteinExistence type="predicted"/>
<dbReference type="InterPro" id="IPR032807">
    <property type="entry name" value="GNVR"/>
</dbReference>
<protein>
    <submittedName>
        <fullName evidence="9">Chain-length determining protein</fullName>
    </submittedName>
</protein>
<feature type="transmembrane region" description="Helical" evidence="6">
    <location>
        <begin position="328"/>
        <end position="347"/>
    </location>
</feature>
<dbReference type="InterPro" id="IPR050445">
    <property type="entry name" value="Bact_polysacc_biosynth/exp"/>
</dbReference>
<evidence type="ECO:0000259" key="8">
    <source>
        <dbReference type="Pfam" id="PF13807"/>
    </source>
</evidence>
<dbReference type="Proteomes" id="UP000283855">
    <property type="component" value="Unassembled WGS sequence"/>
</dbReference>
<dbReference type="RefSeq" id="WP_118399776.1">
    <property type="nucleotide sequence ID" value="NZ_CABJGD010000001.1"/>
</dbReference>
<dbReference type="GO" id="GO:0005886">
    <property type="term" value="C:plasma membrane"/>
    <property type="evidence" value="ECO:0007669"/>
    <property type="project" value="UniProtKB-SubCell"/>
</dbReference>
<accession>A0A413T539</accession>
<evidence type="ECO:0000259" key="7">
    <source>
        <dbReference type="Pfam" id="PF02706"/>
    </source>
</evidence>
<dbReference type="Pfam" id="PF13807">
    <property type="entry name" value="GNVR"/>
    <property type="match status" value="1"/>
</dbReference>
<evidence type="ECO:0000256" key="1">
    <source>
        <dbReference type="ARBA" id="ARBA00004651"/>
    </source>
</evidence>
<reference evidence="9 10" key="1">
    <citation type="submission" date="2018-08" db="EMBL/GenBank/DDBJ databases">
        <title>A genome reference for cultivated species of the human gut microbiota.</title>
        <authorList>
            <person name="Zou Y."/>
            <person name="Xue W."/>
            <person name="Luo G."/>
        </authorList>
    </citation>
    <scope>NUCLEOTIDE SEQUENCE [LARGE SCALE GENOMIC DNA]</scope>
    <source>
        <strain evidence="9 10">AM42-38</strain>
    </source>
</reference>
<dbReference type="PANTHER" id="PTHR32309:SF13">
    <property type="entry name" value="FERRIC ENTEROBACTIN TRANSPORT PROTEIN FEPE"/>
    <property type="match status" value="1"/>
</dbReference>
<evidence type="ECO:0000256" key="5">
    <source>
        <dbReference type="ARBA" id="ARBA00023136"/>
    </source>
</evidence>
<dbReference type="Pfam" id="PF02706">
    <property type="entry name" value="Wzz"/>
    <property type="match status" value="1"/>
</dbReference>
<dbReference type="PANTHER" id="PTHR32309">
    <property type="entry name" value="TYROSINE-PROTEIN KINASE"/>
    <property type="match status" value="1"/>
</dbReference>
<dbReference type="EMBL" id="QSFT01000001">
    <property type="protein sequence ID" value="RHA78960.1"/>
    <property type="molecule type" value="Genomic_DNA"/>
</dbReference>
<organism evidence="9 10">
    <name type="scientific">Phocaeicola coprophilus</name>
    <dbReference type="NCBI Taxonomy" id="387090"/>
    <lineage>
        <taxon>Bacteria</taxon>
        <taxon>Pseudomonadati</taxon>
        <taxon>Bacteroidota</taxon>
        <taxon>Bacteroidia</taxon>
        <taxon>Bacteroidales</taxon>
        <taxon>Bacteroidaceae</taxon>
        <taxon>Phocaeicola</taxon>
    </lineage>
</organism>
<dbReference type="GO" id="GO:0004713">
    <property type="term" value="F:protein tyrosine kinase activity"/>
    <property type="evidence" value="ECO:0007669"/>
    <property type="project" value="TreeGrafter"/>
</dbReference>
<comment type="subcellular location">
    <subcellularLocation>
        <location evidence="1">Cell membrane</location>
        <topology evidence="1">Multi-pass membrane protein</topology>
    </subcellularLocation>
</comment>
<evidence type="ECO:0000256" key="2">
    <source>
        <dbReference type="ARBA" id="ARBA00022475"/>
    </source>
</evidence>
<keyword evidence="2" id="KW-1003">Cell membrane</keyword>
<feature type="domain" description="Tyrosine-protein kinase G-rich" evidence="8">
    <location>
        <begin position="270"/>
        <end position="347"/>
    </location>
</feature>
<name>A0A413T539_9BACT</name>
<keyword evidence="3 6" id="KW-0812">Transmembrane</keyword>
<evidence type="ECO:0000256" key="3">
    <source>
        <dbReference type="ARBA" id="ARBA00022692"/>
    </source>
</evidence>
<evidence type="ECO:0000256" key="4">
    <source>
        <dbReference type="ARBA" id="ARBA00022989"/>
    </source>
</evidence>
<keyword evidence="5 6" id="KW-0472">Membrane</keyword>
<dbReference type="AlphaFoldDB" id="A0A413T539"/>
<evidence type="ECO:0000256" key="6">
    <source>
        <dbReference type="SAM" id="Phobius"/>
    </source>
</evidence>
<evidence type="ECO:0000313" key="10">
    <source>
        <dbReference type="Proteomes" id="UP000283855"/>
    </source>
</evidence>
<dbReference type="InterPro" id="IPR003856">
    <property type="entry name" value="LPS_length_determ_N"/>
</dbReference>
<feature type="transmembrane region" description="Helical" evidence="6">
    <location>
        <begin position="26"/>
        <end position="44"/>
    </location>
</feature>
<evidence type="ECO:0000313" key="9">
    <source>
        <dbReference type="EMBL" id="RHA78960.1"/>
    </source>
</evidence>
<gene>
    <name evidence="9" type="ORF">DW921_00400</name>
</gene>
<keyword evidence="4 6" id="KW-1133">Transmembrane helix</keyword>
<comment type="caution">
    <text evidence="9">The sequence shown here is derived from an EMBL/GenBank/DDBJ whole genome shotgun (WGS) entry which is preliminary data.</text>
</comment>